<evidence type="ECO:0000313" key="2">
    <source>
        <dbReference type="Proteomes" id="UP000004810"/>
    </source>
</evidence>
<gene>
    <name evidence="1" type="ORF">WUBG_11334</name>
</gene>
<reference evidence="2" key="1">
    <citation type="submission" date="2012-08" db="EMBL/GenBank/DDBJ databases">
        <title>The Genome Sequence of Wuchereria bancrofti.</title>
        <authorList>
            <person name="Nutman T.B."/>
            <person name="Fink D.L."/>
            <person name="Russ C."/>
            <person name="Young S."/>
            <person name="Zeng Q."/>
            <person name="Koehrsen M."/>
            <person name="Alvarado L."/>
            <person name="Berlin A."/>
            <person name="Chapman S.B."/>
            <person name="Chen Z."/>
            <person name="Freedman E."/>
            <person name="Gellesch M."/>
            <person name="Goldberg J."/>
            <person name="Griggs A."/>
            <person name="Gujja S."/>
            <person name="Heilman E.R."/>
            <person name="Heiman D."/>
            <person name="Hepburn T."/>
            <person name="Howarth C."/>
            <person name="Jen D."/>
            <person name="Larson L."/>
            <person name="Lewis B."/>
            <person name="Mehta T."/>
            <person name="Park D."/>
            <person name="Pearson M."/>
            <person name="Roberts A."/>
            <person name="Saif S."/>
            <person name="Shea T."/>
            <person name="Shenoy N."/>
            <person name="Sisk P."/>
            <person name="Stolte C."/>
            <person name="Sykes S."/>
            <person name="Walk T."/>
            <person name="White J."/>
            <person name="Yandava C."/>
            <person name="Haas B."/>
            <person name="Henn M.R."/>
            <person name="Nusbaum C."/>
            <person name="Birren B."/>
        </authorList>
    </citation>
    <scope>NUCLEOTIDE SEQUENCE [LARGE SCALE GENOMIC DNA]</scope>
    <source>
        <strain evidence="2">NA</strain>
    </source>
</reference>
<protein>
    <submittedName>
        <fullName evidence="1">Uncharacterized protein</fullName>
    </submittedName>
</protein>
<sequence length="73" mass="7804">SQIGSTLMRGVARGAIGIGIIIDGVTMFISARDIATGCSTKFSDCLNNLADFKEKELGQIMARIDLSNLLIEE</sequence>
<name>J9E6H4_WUCBA</name>
<dbReference type="Proteomes" id="UP000004810">
    <property type="component" value="Unassembled WGS sequence"/>
</dbReference>
<dbReference type="AlphaFoldDB" id="J9E6H4"/>
<accession>J9E6H4</accession>
<comment type="caution">
    <text evidence="1">The sequence shown here is derived from an EMBL/GenBank/DDBJ whole genome shotgun (WGS) entry which is preliminary data.</text>
</comment>
<feature type="non-terminal residue" evidence="1">
    <location>
        <position position="1"/>
    </location>
</feature>
<proteinExistence type="predicted"/>
<evidence type="ECO:0000313" key="1">
    <source>
        <dbReference type="EMBL" id="EJW77753.1"/>
    </source>
</evidence>
<organism evidence="1 2">
    <name type="scientific">Wuchereria bancrofti</name>
    <dbReference type="NCBI Taxonomy" id="6293"/>
    <lineage>
        <taxon>Eukaryota</taxon>
        <taxon>Metazoa</taxon>
        <taxon>Ecdysozoa</taxon>
        <taxon>Nematoda</taxon>
        <taxon>Chromadorea</taxon>
        <taxon>Rhabditida</taxon>
        <taxon>Spirurina</taxon>
        <taxon>Spiruromorpha</taxon>
        <taxon>Filarioidea</taxon>
        <taxon>Onchocercidae</taxon>
        <taxon>Wuchereria</taxon>
    </lineage>
</organism>
<dbReference type="EMBL" id="ADBV01007389">
    <property type="protein sequence ID" value="EJW77753.1"/>
    <property type="molecule type" value="Genomic_DNA"/>
</dbReference>